<dbReference type="Proteomes" id="UP000651010">
    <property type="component" value="Unassembled WGS sequence"/>
</dbReference>
<dbReference type="InterPro" id="IPR044862">
    <property type="entry name" value="Pro_4_hyd_alph_FE2OG_OXY"/>
</dbReference>
<dbReference type="SUPFAM" id="SSF51197">
    <property type="entry name" value="Clavaminate synthase-like"/>
    <property type="match status" value="1"/>
</dbReference>
<proteinExistence type="predicted"/>
<keyword evidence="6" id="KW-1185">Reference proteome</keyword>
<dbReference type="RefSeq" id="WP_192553877.1">
    <property type="nucleotide sequence ID" value="NZ_JACZZA010000001.1"/>
</dbReference>
<dbReference type="Gene3D" id="2.60.120.620">
    <property type="entry name" value="q2cbj1_9rhob like domain"/>
    <property type="match status" value="1"/>
</dbReference>
<keyword evidence="2" id="KW-0223">Dioxygenase</keyword>
<dbReference type="EMBL" id="JACZZA010000001">
    <property type="protein sequence ID" value="MBE1159022.1"/>
    <property type="molecule type" value="Genomic_DNA"/>
</dbReference>
<dbReference type="InterPro" id="IPR051842">
    <property type="entry name" value="uS12_prolyl_hydroxylase"/>
</dbReference>
<evidence type="ECO:0000313" key="5">
    <source>
        <dbReference type="EMBL" id="MBE1159022.1"/>
    </source>
</evidence>
<dbReference type="PANTHER" id="PTHR12117:SF0">
    <property type="entry name" value="PROLYL 3-HYDROXYLASE OGFOD1"/>
    <property type="match status" value="1"/>
</dbReference>
<gene>
    <name evidence="5" type="ORF">IGX34_01415</name>
</gene>
<dbReference type="SMART" id="SM00702">
    <property type="entry name" value="P4Hc"/>
    <property type="match status" value="1"/>
</dbReference>
<comment type="cofactor">
    <cofactor evidence="1">
        <name>L-ascorbate</name>
        <dbReference type="ChEBI" id="CHEBI:38290"/>
    </cofactor>
</comment>
<evidence type="ECO:0000313" key="6">
    <source>
        <dbReference type="Proteomes" id="UP000651010"/>
    </source>
</evidence>
<dbReference type="Pfam" id="PF13640">
    <property type="entry name" value="2OG-FeII_Oxy_3"/>
    <property type="match status" value="1"/>
</dbReference>
<protein>
    <submittedName>
        <fullName evidence="5">2OG-Fe(II) oxygenase</fullName>
    </submittedName>
</protein>
<keyword evidence="3" id="KW-0560">Oxidoreductase</keyword>
<dbReference type="InterPro" id="IPR006620">
    <property type="entry name" value="Pro_4_hyd_alph"/>
</dbReference>
<sequence>MQGSTGTSIINPAVMGKLAEYCQEFVSAPPFPHVVIEDFFAPDFAQALLDTFPAFERGNAVAESGELGGKSTVDKVRSLGAAYAQLDDAIKSPEFLQAVGELTGIDGLIYDPWYLGGGTHENRDGVALDPHVDFNYHPSERWHRRLNLIVYLNPNWGEDWGGNLELFRDPHVDSRPSRSVSPVFNRCVIFETSEVSWHAFDTIRVPPGHEGTTRRSVALYFYTKDRPAEQTASRHTTYYVKRQLPDHFHEGRTLSRSDVAEIRHLLDIRDSHIRQLYAENTALRKAQDRGLTGHLLYLAKRAYVRFRR</sequence>
<evidence type="ECO:0000256" key="2">
    <source>
        <dbReference type="ARBA" id="ARBA00022964"/>
    </source>
</evidence>
<reference evidence="5 6" key="1">
    <citation type="submission" date="2020-09" db="EMBL/GenBank/DDBJ databases">
        <title>Dyella sp. 7MK23 isolated from forest soil.</title>
        <authorList>
            <person name="Fu J."/>
        </authorList>
    </citation>
    <scope>NUCLEOTIDE SEQUENCE [LARGE SCALE GENOMIC DNA]</scope>
    <source>
        <strain evidence="5 6">7MK23</strain>
    </source>
</reference>
<accession>A0ABR9G4P5</accession>
<feature type="domain" description="Prolyl 4-hydroxylase alpha subunit" evidence="4">
    <location>
        <begin position="32"/>
        <end position="222"/>
    </location>
</feature>
<name>A0ABR9G4P5_9GAMM</name>
<dbReference type="PANTHER" id="PTHR12117">
    <property type="entry name" value="HISTONE ACETYLTRANSFERASE COMPLEX"/>
    <property type="match status" value="1"/>
</dbReference>
<evidence type="ECO:0000256" key="3">
    <source>
        <dbReference type="ARBA" id="ARBA00023002"/>
    </source>
</evidence>
<organism evidence="5 6">
    <name type="scientific">Dyella acidiphila</name>
    <dbReference type="NCBI Taxonomy" id="2775866"/>
    <lineage>
        <taxon>Bacteria</taxon>
        <taxon>Pseudomonadati</taxon>
        <taxon>Pseudomonadota</taxon>
        <taxon>Gammaproteobacteria</taxon>
        <taxon>Lysobacterales</taxon>
        <taxon>Rhodanobacteraceae</taxon>
        <taxon>Dyella</taxon>
    </lineage>
</organism>
<evidence type="ECO:0000259" key="4">
    <source>
        <dbReference type="SMART" id="SM00702"/>
    </source>
</evidence>
<comment type="caution">
    <text evidence="5">The sequence shown here is derived from an EMBL/GenBank/DDBJ whole genome shotgun (WGS) entry which is preliminary data.</text>
</comment>
<evidence type="ECO:0000256" key="1">
    <source>
        <dbReference type="ARBA" id="ARBA00001961"/>
    </source>
</evidence>